<dbReference type="InterPro" id="IPR043502">
    <property type="entry name" value="DNA/RNA_pol_sf"/>
</dbReference>
<dbReference type="GO" id="GO:0003968">
    <property type="term" value="F:RNA-directed RNA polymerase activity"/>
    <property type="evidence" value="ECO:0007669"/>
    <property type="project" value="UniProtKB-KW"/>
</dbReference>
<dbReference type="PANTHER" id="PTHR34456:SF13">
    <property type="entry name" value="REVERSE TRANSCRIPTASE DOMAIN-CONTAINING PROTEIN"/>
    <property type="match status" value="1"/>
</dbReference>
<evidence type="ECO:0000256" key="2">
    <source>
        <dbReference type="ARBA" id="ARBA00022695"/>
    </source>
</evidence>
<dbReference type="SUPFAM" id="SSF56672">
    <property type="entry name" value="DNA/RNA polymerases"/>
    <property type="match status" value="1"/>
</dbReference>
<keyword evidence="1" id="KW-0808">Transferase</keyword>
<dbReference type="InterPro" id="IPR008686">
    <property type="entry name" value="RNA_pol_mitovir"/>
</dbReference>
<organism evidence="3">
    <name type="scientific">Mito-like albercanusvirus</name>
    <dbReference type="NCBI Taxonomy" id="2784750"/>
    <lineage>
        <taxon>Viruses</taxon>
        <taxon>Riboviria</taxon>
    </lineage>
</organism>
<keyword evidence="2" id="KW-0548">Nucleotidyltransferase</keyword>
<name>A0A7S7BUW1_9VIRU</name>
<dbReference type="PANTHER" id="PTHR34456">
    <property type="entry name" value="MITOVIRUS RNA-DEPENDENT RNA POLYMERASE"/>
    <property type="match status" value="1"/>
</dbReference>
<keyword evidence="3" id="KW-0696">RNA-directed RNA polymerase</keyword>
<dbReference type="EMBL" id="MW086590">
    <property type="protein sequence ID" value="QOW97243.1"/>
    <property type="molecule type" value="Genomic_RNA"/>
</dbReference>
<dbReference type="Pfam" id="PF05919">
    <property type="entry name" value="Mitovir_RNA_pol"/>
    <property type="match status" value="1"/>
</dbReference>
<reference evidence="3" key="1">
    <citation type="journal article" date="2020" name="Viruses">
        <title>Metatranscriptomic Identification of Diverse and Divergent RNA Viruses in Green and Chlorarachniophyte Algae Cultures.</title>
        <authorList>
            <person name="Charon J."/>
            <person name="Marcelino V.R."/>
            <person name="Wetherbee R."/>
            <person name="Verbruggen H."/>
            <person name="Holmes E.C."/>
        </authorList>
    </citation>
    <scope>NUCLEOTIDE SEQUENCE</scope>
</reference>
<sequence>MKQMNSSTFNLTSVWSVIRTFLPRSDYSLEHCFREYRRYYDKLSRCKGRAQTIKILKAMSLAGRKVVMGYGFNRGPIKYAHNTHKSCEKFADFSCRVYHDGFPRCLSSIHRLLISRRRILNLCGVSILHAYLFMRVAPVVQFKDMTSPFTGRRLLGPPGFVQFIKWFAPRWVGKNFQRILEAVKEDPPLFAGFKGGAYGSPSIAFGIDDARTLLLDRYKVVYDACAKFENYFSKIAYTDYNLLIRTISGEDVRYFSGEAGKIPSMFTDWFRLKKKETVDRLAQMCFLSDRGGKTRVITSCNFFIQKCLSPLHKVFMETLRTIPEDYTFDQDRASATIRRWQKYGYEIYSYDMTGATDRFPAAIQAVVVETLIPFLSEAWLSLMRLPIESKGVERVFAVGQPMGLLSSWPVFAFTHHLVVRYAAYLEGLNPFTFDLYCILGDDVVIAHKKVAKRYHQILTKWLGVSISAQKSFVPRNGCPNCAEFAKRNYVDGREVTPLAPDMLHEARSNDPLLLKDIIDRILINWKIRLPRPDRFIAELFIRVLTSPDIREGVTRYMFHPMRINPLLCRIKGVREHVDRVYPGGQKFSVVEQGLVKAPMQFWRSSTESIRLSRLMDSLDKLRAEVDTKVSTMMAIIEEDINSVSSVWDAGLFPFRPAYNKLLEFVASQPILATVRAIDQKTTFKKFISLEKNYVLLIWANEYLSTGQIPKKGMWHAKRVADLEFEMRAYPDILAKNEELCTQYYSGWFQEMFKKCPGAYFTEEFPTDDWKGS</sequence>
<protein>
    <submittedName>
        <fullName evidence="3">RNA-dependent RNA polymerase</fullName>
    </submittedName>
</protein>
<evidence type="ECO:0000313" key="3">
    <source>
        <dbReference type="EMBL" id="QOW97243.1"/>
    </source>
</evidence>
<proteinExistence type="predicted"/>
<evidence type="ECO:0000256" key="1">
    <source>
        <dbReference type="ARBA" id="ARBA00022679"/>
    </source>
</evidence>
<accession>A0A7S7BUW1</accession>